<dbReference type="GO" id="GO:0009882">
    <property type="term" value="F:blue light photoreceptor activity"/>
    <property type="evidence" value="ECO:0007669"/>
    <property type="project" value="InterPro"/>
</dbReference>
<dbReference type="GO" id="GO:0071949">
    <property type="term" value="F:FAD binding"/>
    <property type="evidence" value="ECO:0007669"/>
    <property type="project" value="InterPro"/>
</dbReference>
<dbReference type="InterPro" id="IPR036046">
    <property type="entry name" value="Acylphosphatase-like_dom_sf"/>
</dbReference>
<dbReference type="SUPFAM" id="SSF54975">
    <property type="entry name" value="Acylphosphatase/BLUF domain-like"/>
    <property type="match status" value="1"/>
</dbReference>
<gene>
    <name evidence="2" type="ORF">BTO14_04235</name>
</gene>
<dbReference type="SMART" id="SM01034">
    <property type="entry name" value="BLUF"/>
    <property type="match status" value="1"/>
</dbReference>
<evidence type="ECO:0000259" key="1">
    <source>
        <dbReference type="PROSITE" id="PS50925"/>
    </source>
</evidence>
<keyword evidence="3" id="KW-1185">Reference proteome</keyword>
<evidence type="ECO:0000313" key="3">
    <source>
        <dbReference type="Proteomes" id="UP000247345"/>
    </source>
</evidence>
<protein>
    <recommendedName>
        <fullName evidence="1">BLUF domain-containing protein</fullName>
    </recommendedName>
</protein>
<proteinExistence type="predicted"/>
<organism evidence="2 3">
    <name type="scientific">Polaribacter butkevichii</name>
    <dbReference type="NCBI Taxonomy" id="218490"/>
    <lineage>
        <taxon>Bacteria</taxon>
        <taxon>Pseudomonadati</taxon>
        <taxon>Bacteroidota</taxon>
        <taxon>Flavobacteriia</taxon>
        <taxon>Flavobacteriales</taxon>
        <taxon>Flavobacteriaceae</taxon>
    </lineage>
</organism>
<feature type="domain" description="BLUF" evidence="1">
    <location>
        <begin position="3"/>
        <end position="94"/>
    </location>
</feature>
<evidence type="ECO:0000313" key="2">
    <source>
        <dbReference type="EMBL" id="PQJ72507.1"/>
    </source>
</evidence>
<dbReference type="RefSeq" id="WP_105048168.1">
    <property type="nucleotide sequence ID" value="NZ_CP150661.1"/>
</dbReference>
<name>A0A2P6CC74_9FLAO</name>
<dbReference type="PROSITE" id="PS50925">
    <property type="entry name" value="BLUF"/>
    <property type="match status" value="1"/>
</dbReference>
<dbReference type="EMBL" id="MSCK01000001">
    <property type="protein sequence ID" value="PQJ72507.1"/>
    <property type="molecule type" value="Genomic_DNA"/>
</dbReference>
<dbReference type="Pfam" id="PF04940">
    <property type="entry name" value="BLUF"/>
    <property type="match status" value="1"/>
</dbReference>
<dbReference type="AlphaFoldDB" id="A0A2P6CC74"/>
<comment type="caution">
    <text evidence="2">The sequence shown here is derived from an EMBL/GenBank/DDBJ whole genome shotgun (WGS) entry which is preliminary data.</text>
</comment>
<dbReference type="Gene3D" id="3.30.70.100">
    <property type="match status" value="1"/>
</dbReference>
<dbReference type="Proteomes" id="UP000247345">
    <property type="component" value="Unassembled WGS sequence"/>
</dbReference>
<accession>A0A2P6CC74</accession>
<dbReference type="InterPro" id="IPR007024">
    <property type="entry name" value="BLUF_domain"/>
</dbReference>
<dbReference type="OrthoDB" id="1122028at2"/>
<reference evidence="2 3" key="1">
    <citation type="submission" date="2016-12" db="EMBL/GenBank/DDBJ databases">
        <title>Trade-off between light-utilization and light-protection in marine flavobacteria.</title>
        <authorList>
            <person name="Kumagai Y."/>
            <person name="Yoshizawa S."/>
            <person name="Kogure K."/>
            <person name="Iwasaki W."/>
        </authorList>
    </citation>
    <scope>NUCLEOTIDE SEQUENCE [LARGE SCALE GENOMIC DNA]</scope>
    <source>
        <strain evidence="2 3">KCTC 12100</strain>
    </source>
</reference>
<sequence>MKLRRIAYTSKATVEFTKRDLLDLLHDSRAYNTLDNISGVLIHKEGYFLQILEGEPKDLNDLLARLRKDTRHTEFKIIDDRLVDKRMFLNWAMGCADFDDPSLSMIPGVRSGLTNPEVMESLINRLPEVATYLHDNLTYQQINGVETTENN</sequence>